<protein>
    <submittedName>
        <fullName evidence="1">Uncharacterized protein</fullName>
    </submittedName>
</protein>
<name>A0ABY5T131_9SPHN</name>
<dbReference type="EMBL" id="CP092471">
    <property type="protein sequence ID" value="UVI39048.1"/>
    <property type="molecule type" value="Genomic_DNA"/>
</dbReference>
<gene>
    <name evidence="1" type="ORF">L1F33_12550</name>
</gene>
<evidence type="ECO:0000313" key="1">
    <source>
        <dbReference type="EMBL" id="UVI39048.1"/>
    </source>
</evidence>
<evidence type="ECO:0000313" key="2">
    <source>
        <dbReference type="Proteomes" id="UP001065265"/>
    </source>
</evidence>
<dbReference type="RefSeq" id="WP_265558230.1">
    <property type="nucleotide sequence ID" value="NZ_CP092471.1"/>
</dbReference>
<sequence length="96" mass="10875">MDTIVHERGSIWKGSARSQPRLVFPGGKQITADANGRMQIRDPEPAYHDEGFDLAYRDLCKRVANSDRGKPVTSWIDETPVIYDFQTLPRAFVPVD</sequence>
<keyword evidence="2" id="KW-1185">Reference proteome</keyword>
<accession>A0ABY5T131</accession>
<proteinExistence type="predicted"/>
<organism evidence="1 2">
    <name type="scientific">Qipengyuania spongiae</name>
    <dbReference type="NCBI Taxonomy" id="2909673"/>
    <lineage>
        <taxon>Bacteria</taxon>
        <taxon>Pseudomonadati</taxon>
        <taxon>Pseudomonadota</taxon>
        <taxon>Alphaproteobacteria</taxon>
        <taxon>Sphingomonadales</taxon>
        <taxon>Erythrobacteraceae</taxon>
        <taxon>Qipengyuania</taxon>
    </lineage>
</organism>
<reference evidence="1" key="1">
    <citation type="submission" date="2022-02" db="EMBL/GenBank/DDBJ databases">
        <title>Qipengyuania spongiae sp. nov., isolated from marine sponge.</title>
        <authorList>
            <person name="Li Z."/>
            <person name="Zhang M."/>
        </authorList>
    </citation>
    <scope>NUCLEOTIDE SEQUENCE</scope>
    <source>
        <strain evidence="1">PHS-Z21</strain>
    </source>
</reference>
<dbReference type="Proteomes" id="UP001065265">
    <property type="component" value="Chromosome"/>
</dbReference>